<reference evidence="6 7" key="1">
    <citation type="journal article" date="2021" name="Sci. Rep.">
        <title>Chromosome anchoring in Senegalese sole (Solea senegalensis) reveals sex-associated markers and genome rearrangements in flatfish.</title>
        <authorList>
            <person name="Guerrero-Cozar I."/>
            <person name="Gomez-Garrido J."/>
            <person name="Berbel C."/>
            <person name="Martinez-Blanch J.F."/>
            <person name="Alioto T."/>
            <person name="Claros M.G."/>
            <person name="Gagnaire P.A."/>
            <person name="Manchado M."/>
        </authorList>
    </citation>
    <scope>NUCLEOTIDE SEQUENCE [LARGE SCALE GENOMIC DNA]</scope>
    <source>
        <strain evidence="6">Sse05_10M</strain>
    </source>
</reference>
<evidence type="ECO:0000256" key="2">
    <source>
        <dbReference type="ARBA" id="ARBA00020697"/>
    </source>
</evidence>
<organism evidence="6 7">
    <name type="scientific">Solea senegalensis</name>
    <name type="common">Senegalese sole</name>
    <dbReference type="NCBI Taxonomy" id="28829"/>
    <lineage>
        <taxon>Eukaryota</taxon>
        <taxon>Metazoa</taxon>
        <taxon>Chordata</taxon>
        <taxon>Craniata</taxon>
        <taxon>Vertebrata</taxon>
        <taxon>Euteleostomi</taxon>
        <taxon>Actinopterygii</taxon>
        <taxon>Neopterygii</taxon>
        <taxon>Teleostei</taxon>
        <taxon>Neoteleostei</taxon>
        <taxon>Acanthomorphata</taxon>
        <taxon>Carangaria</taxon>
        <taxon>Pleuronectiformes</taxon>
        <taxon>Pleuronectoidei</taxon>
        <taxon>Soleidae</taxon>
        <taxon>Solea</taxon>
    </lineage>
</organism>
<feature type="domain" description="Arginine vasopressin-induced protein 1/transcriptional and immune response regulator" evidence="5">
    <location>
        <begin position="13"/>
        <end position="89"/>
    </location>
</feature>
<evidence type="ECO:0000313" key="6">
    <source>
        <dbReference type="EMBL" id="KAG7486656.1"/>
    </source>
</evidence>
<keyword evidence="3" id="KW-0131">Cell cycle</keyword>
<feature type="region of interest" description="Disordered" evidence="4">
    <location>
        <begin position="120"/>
        <end position="184"/>
    </location>
</feature>
<dbReference type="EMBL" id="JAGKHQ010000018">
    <property type="protein sequence ID" value="KAG7486656.1"/>
    <property type="molecule type" value="Genomic_DNA"/>
</dbReference>
<dbReference type="InterPro" id="IPR020282">
    <property type="entry name" value="Avpi1/C8orf4_dom"/>
</dbReference>
<protein>
    <recommendedName>
        <fullName evidence="2">Arginine vasopressin-induced protein 1</fullName>
    </recommendedName>
</protein>
<accession>A0AAV6QAP2</accession>
<name>A0AAV6QAP2_SOLSE</name>
<dbReference type="Proteomes" id="UP000693946">
    <property type="component" value="Linkage Group LG6"/>
</dbReference>
<evidence type="ECO:0000259" key="5">
    <source>
        <dbReference type="Pfam" id="PF15063"/>
    </source>
</evidence>
<evidence type="ECO:0000313" key="7">
    <source>
        <dbReference type="Proteomes" id="UP000693946"/>
    </source>
</evidence>
<reference evidence="6" key="2">
    <citation type="submission" date="2021-03" db="EMBL/GenBank/DDBJ databases">
        <authorList>
            <person name="Guerrero-Cozar I."/>
            <person name="Gomez-Garrido J."/>
            <person name="Berbel C."/>
            <person name="Martinez-Blanch J.F."/>
            <person name="Alioto T."/>
            <person name="Claros M.G."/>
            <person name="Gagnaire P.A."/>
            <person name="Manchado M."/>
        </authorList>
    </citation>
    <scope>NUCLEOTIDE SEQUENCE</scope>
    <source>
        <strain evidence="6">Sse05_10M</strain>
        <tissue evidence="6">Blood</tissue>
    </source>
</reference>
<comment type="function">
    <text evidence="1">May be involved in MAP kinase activation, epithelial sodium channel (ENaC) down-regulation and cell cycling.</text>
</comment>
<evidence type="ECO:0000256" key="3">
    <source>
        <dbReference type="ARBA" id="ARBA00023306"/>
    </source>
</evidence>
<dbReference type="Pfam" id="PF15063">
    <property type="entry name" value="TC1"/>
    <property type="match status" value="1"/>
</dbReference>
<feature type="compositionally biased region" description="Basic and acidic residues" evidence="4">
    <location>
        <begin position="171"/>
        <end position="184"/>
    </location>
</feature>
<sequence>MAEAQAFIEEALPVQWKIFHRRSRKTGCSNIFTGVNFHQLQRLYRAAGDRDAKHRAKRVWREGAEERTDKEGEEREDEARLAQALVGLRVRARNKAGIRVEGHRDHKWLRASGCVKTEEPLSDYTVEDEETAPVPSQGEFLLPAPAEEDITENQTPLKPSSWRAGVARQDSTSHSEHSLHRILH</sequence>
<evidence type="ECO:0000256" key="1">
    <source>
        <dbReference type="ARBA" id="ARBA00002403"/>
    </source>
</evidence>
<proteinExistence type="predicted"/>
<keyword evidence="7" id="KW-1185">Reference proteome</keyword>
<comment type="caution">
    <text evidence="6">The sequence shown here is derived from an EMBL/GenBank/DDBJ whole genome shotgun (WGS) entry which is preliminary data.</text>
</comment>
<gene>
    <name evidence="6" type="ORF">JOB18_035341</name>
</gene>
<evidence type="ECO:0000256" key="4">
    <source>
        <dbReference type="SAM" id="MobiDB-lite"/>
    </source>
</evidence>
<dbReference type="AlphaFoldDB" id="A0AAV6QAP2"/>
<dbReference type="InterPro" id="IPR039579">
    <property type="entry name" value="AVPI1"/>
</dbReference>
<dbReference type="PANTHER" id="PTHR14350">
    <property type="entry name" value="ARGININE VASOPRESSIN-INDUCED PROTEIN 1"/>
    <property type="match status" value="1"/>
</dbReference>
<dbReference type="EMBL" id="JAGKHQ010000018">
    <property type="protein sequence ID" value="KAG7486654.1"/>
    <property type="molecule type" value="Genomic_DNA"/>
</dbReference>
<dbReference type="EMBL" id="JAGKHQ010000018">
    <property type="protein sequence ID" value="KAG7486655.1"/>
    <property type="molecule type" value="Genomic_DNA"/>
</dbReference>